<keyword evidence="25" id="KW-1271">Inflammasome</keyword>
<evidence type="ECO:0000256" key="8">
    <source>
        <dbReference type="ARBA" id="ARBA00022490"/>
    </source>
</evidence>
<dbReference type="GO" id="GO:0006954">
    <property type="term" value="P:inflammatory response"/>
    <property type="evidence" value="ECO:0007669"/>
    <property type="project" value="UniProtKB-KW"/>
</dbReference>
<dbReference type="GO" id="GO:0005524">
    <property type="term" value="F:ATP binding"/>
    <property type="evidence" value="ECO:0007669"/>
    <property type="project" value="UniProtKB-KW"/>
</dbReference>
<dbReference type="SUPFAM" id="SSF47986">
    <property type="entry name" value="DEATH domain"/>
    <property type="match status" value="1"/>
</dbReference>
<dbReference type="GO" id="GO:0045087">
    <property type="term" value="P:innate immune response"/>
    <property type="evidence" value="ECO:0007669"/>
    <property type="project" value="UniProtKB-KW"/>
</dbReference>
<keyword evidence="17" id="KW-0832">Ubl conjugation</keyword>
<evidence type="ECO:0000256" key="26">
    <source>
        <dbReference type="ARBA" id="ARBA00040040"/>
    </source>
</evidence>
<dbReference type="InterPro" id="IPR032675">
    <property type="entry name" value="LRR_dom_sf"/>
</dbReference>
<evidence type="ECO:0000256" key="19">
    <source>
        <dbReference type="ARBA" id="ARBA00023034"/>
    </source>
</evidence>
<dbReference type="InterPro" id="IPR027417">
    <property type="entry name" value="P-loop_NTPase"/>
</dbReference>
<evidence type="ECO:0000256" key="1">
    <source>
        <dbReference type="ARBA" id="ARBA00004110"/>
    </source>
</evidence>
<dbReference type="PROSITE" id="PS50837">
    <property type="entry name" value="NACHT"/>
    <property type="match status" value="1"/>
</dbReference>
<keyword evidence="14" id="KW-0378">Hydrolase</keyword>
<dbReference type="Pfam" id="PF13516">
    <property type="entry name" value="LRR_6"/>
    <property type="match status" value="3"/>
</dbReference>
<protein>
    <recommendedName>
        <fullName evidence="26">NACHT, LRR and PYD domains-containing protein 3</fullName>
    </recommendedName>
</protein>
<keyword evidence="13" id="KW-0547">Nucleotide-binding</keyword>
<evidence type="ECO:0000256" key="11">
    <source>
        <dbReference type="ARBA" id="ARBA00022553"/>
    </source>
</evidence>
<dbReference type="InterPro" id="IPR050637">
    <property type="entry name" value="NLRP_innate_immun_reg"/>
</dbReference>
<evidence type="ECO:0000256" key="12">
    <source>
        <dbReference type="ARBA" id="ARBA00022737"/>
    </source>
</evidence>
<dbReference type="PANTHER" id="PTHR45690:SF19">
    <property type="entry name" value="NACHT, LRR AND PYD DOMAINS-CONTAINING PROTEIN 3"/>
    <property type="match status" value="1"/>
</dbReference>
<dbReference type="GO" id="GO:0005634">
    <property type="term" value="C:nucleus"/>
    <property type="evidence" value="ECO:0007669"/>
    <property type="project" value="UniProtKB-SubCell"/>
</dbReference>
<evidence type="ECO:0000256" key="2">
    <source>
        <dbReference type="ARBA" id="ARBA00004173"/>
    </source>
</evidence>
<dbReference type="AlphaFoldDB" id="A0AAV7S543"/>
<proteinExistence type="inferred from homology"/>
<evidence type="ECO:0000256" key="21">
    <source>
        <dbReference type="ARBA" id="ARBA00023159"/>
    </source>
</evidence>
<evidence type="ECO:0000256" key="24">
    <source>
        <dbReference type="ARBA" id="ARBA00023212"/>
    </source>
</evidence>
<organism evidence="31 32">
    <name type="scientific">Pleurodeles waltl</name>
    <name type="common">Iberian ribbed newt</name>
    <dbReference type="NCBI Taxonomy" id="8319"/>
    <lineage>
        <taxon>Eukaryota</taxon>
        <taxon>Metazoa</taxon>
        <taxon>Chordata</taxon>
        <taxon>Craniata</taxon>
        <taxon>Vertebrata</taxon>
        <taxon>Euteleostomi</taxon>
        <taxon>Amphibia</taxon>
        <taxon>Batrachia</taxon>
        <taxon>Caudata</taxon>
        <taxon>Salamandroidea</taxon>
        <taxon>Salamandridae</taxon>
        <taxon>Pleurodelinae</taxon>
        <taxon>Pleurodeles</taxon>
    </lineage>
</organism>
<evidence type="ECO:0000256" key="16">
    <source>
        <dbReference type="ARBA" id="ARBA00022840"/>
    </source>
</evidence>
<dbReference type="Gene3D" id="3.80.10.10">
    <property type="entry name" value="Ribonuclease Inhibitor"/>
    <property type="match status" value="1"/>
</dbReference>
<dbReference type="PANTHER" id="PTHR45690">
    <property type="entry name" value="NACHT, LRR AND PYD DOMAINS-CONTAINING PROTEIN 12"/>
    <property type="match status" value="1"/>
</dbReference>
<evidence type="ECO:0000256" key="17">
    <source>
        <dbReference type="ARBA" id="ARBA00022843"/>
    </source>
</evidence>
<dbReference type="Pfam" id="PF17779">
    <property type="entry name" value="WHD_NOD2"/>
    <property type="match status" value="1"/>
</dbReference>
<dbReference type="GO" id="GO:0000139">
    <property type="term" value="C:Golgi membrane"/>
    <property type="evidence" value="ECO:0007669"/>
    <property type="project" value="UniProtKB-SubCell"/>
</dbReference>
<evidence type="ECO:0000256" key="29">
    <source>
        <dbReference type="SAM" id="MobiDB-lite"/>
    </source>
</evidence>
<dbReference type="GO" id="GO:0005739">
    <property type="term" value="C:mitochondrion"/>
    <property type="evidence" value="ECO:0007669"/>
    <property type="project" value="UniProtKB-SubCell"/>
</dbReference>
<comment type="similarity">
    <text evidence="7">Belongs to the NLRP family.</text>
</comment>
<dbReference type="CDD" id="cd00116">
    <property type="entry name" value="LRR_RI"/>
    <property type="match status" value="1"/>
</dbReference>
<comment type="catalytic activity">
    <reaction evidence="28">
        <text>ATP + H2O = ADP + phosphate + H(+)</text>
        <dbReference type="Rhea" id="RHEA:13065"/>
        <dbReference type="ChEBI" id="CHEBI:15377"/>
        <dbReference type="ChEBI" id="CHEBI:15378"/>
        <dbReference type="ChEBI" id="CHEBI:30616"/>
        <dbReference type="ChEBI" id="CHEBI:43474"/>
        <dbReference type="ChEBI" id="CHEBI:456216"/>
    </reaction>
    <physiologicalReaction direction="left-to-right" evidence="28">
        <dbReference type="Rhea" id="RHEA:13066"/>
    </physiologicalReaction>
</comment>
<sequence>MTAGRLTEQVRPESAPPKGPVRYRKVRSGRSLLHAAGIKFSVQELGKEEFSDLCSLLERRLSGGGRSEAPRGRSKKADYIALACRLVDTYGEEQALVTAAGLLGQVSSLDCAEGLLRVTQTYVDQRKRELEEKEFLRKKYMEDVIEKLKLQEAEKVGFGEHFHLTERYTKLVFLKHHSQPAGRVHEIVSSGRKQREVRSPVPMFSYSSVSELFNPDKHGHTARIIGIQGAAGVGKTTLAQKIMLDWASGNLFEDRFEYVFYVQCRDIDPLPGYPVMADLLLQSYSEMPKAKLGSVVDPAKLLFLIDGFDELRHPLFPPSGDDKPLQCAQKSLLRRTLLSKSFIIITTRPTALEKLRQCVKIQRLEEIVGFSEEDRKEYFSKFFGRAELGAQAFEVIQERPAVHSICFIPVVCWIICRVLKLQMEKGEDLRNAPRTVALFFIYFLSSLTKNSAERQPAQDTLKRVCALAKNGLYENKTQFGEEDLHKHGLSILHIHSLLQSKDLFHEDAGNPNIYSFAHSIFQEFFAALFYVLGDNDEPTAHAMNPEQSLSDLLRDYMERDQNHLLLTVRFIFGFANTEAVKQMAERLEWKVSSETKSDLLSWIKKQIQDNSDYLTDYLMDLLYCLHEIQDEEFAKIALESFNEIHIGRQMDTMDMKVLLFCFKNSAAIQKLSVSQLTIEAEDVKSLIPWTQTCSSLTFWNCTLSGPGCAELRTMLSTNPTLTELSLNCLGLKDSGVRLVCEGLKRSGCRIQRLEMCNCLLTGVCCADLASVLSTTPSLTELALSDDALGDLGIAQLCEGLRQSQCKLQRLELDQTSLTGSCCADLASVLRTKTSLTELSLRHNALGDAGLRRLCEGLNHPGIRLQKLDLCHCSLTGACCADLAVALSETPSLIELNLGRNELGDSGLIQLCHGLERPDCRIEKLWLVSCSLSGSCGAALASLLATSQTLTTLCLAENELGDPAVMQLCEGLKEPGCKIQTLDLWLCSLSASCCPDLASAVIGSPALTELILSDNKLGDSGLQLLCDGLRNPGCKVQTLNLDTNGLTDDSIPDLRLHLLFHPAEEDPWNPSQHRDRRQ</sequence>
<dbReference type="Gene3D" id="1.10.533.10">
    <property type="entry name" value="Death Domain, Fas"/>
    <property type="match status" value="1"/>
</dbReference>
<evidence type="ECO:0000256" key="3">
    <source>
        <dbReference type="ARBA" id="ARBA00004240"/>
    </source>
</evidence>
<gene>
    <name evidence="31" type="ORF">NDU88_011925</name>
</gene>
<evidence type="ECO:0000259" key="30">
    <source>
        <dbReference type="PROSITE" id="PS50837"/>
    </source>
</evidence>
<keyword evidence="8" id="KW-0963">Cytoplasm</keyword>
<keyword evidence="12" id="KW-0677">Repeat</keyword>
<keyword evidence="32" id="KW-1185">Reference proteome</keyword>
<keyword evidence="16" id="KW-0067">ATP-binding</keyword>
<keyword evidence="15" id="KW-0256">Endoplasmic reticulum</keyword>
<dbReference type="SMART" id="SM01289">
    <property type="entry name" value="PYRIN"/>
    <property type="match status" value="1"/>
</dbReference>
<evidence type="ECO:0000256" key="13">
    <source>
        <dbReference type="ARBA" id="ARBA00022741"/>
    </source>
</evidence>
<evidence type="ECO:0000256" key="22">
    <source>
        <dbReference type="ARBA" id="ARBA00023163"/>
    </source>
</evidence>
<evidence type="ECO:0000256" key="4">
    <source>
        <dbReference type="ARBA" id="ARBA00004267"/>
    </source>
</evidence>
<keyword evidence="22" id="KW-0804">Transcription</keyword>
<dbReference type="EMBL" id="JANPWB010000009">
    <property type="protein sequence ID" value="KAJ1159257.1"/>
    <property type="molecule type" value="Genomic_DNA"/>
</dbReference>
<dbReference type="Pfam" id="PF05729">
    <property type="entry name" value="NACHT"/>
    <property type="match status" value="1"/>
</dbReference>
<comment type="function">
    <text evidence="27">Independently of inflammasome activation, regulates the differentiation of T helper 2 (Th2) cells and has a role in Th2 cell-dependent asthma and tumor growth. During Th2 differentiation, required for optimal IRF4 binding to IL4 promoter and for IRF4-dependent IL4 transcription. Binds to the consensus DNA sequence 5'-GRRGGNRGAG-3'. May also participate in the transcription of IL5, IL13, GATA3, CCR3, CCR4 and MAF.</text>
</comment>
<evidence type="ECO:0000313" key="32">
    <source>
        <dbReference type="Proteomes" id="UP001066276"/>
    </source>
</evidence>
<accession>A0AAV7S543</accession>
<dbReference type="SUPFAM" id="SSF52540">
    <property type="entry name" value="P-loop containing nucleoside triphosphate hydrolases"/>
    <property type="match status" value="1"/>
</dbReference>
<dbReference type="GO" id="GO:0061702">
    <property type="term" value="C:canonical inflammasome complex"/>
    <property type="evidence" value="ECO:0007669"/>
    <property type="project" value="UniProtKB-SubCell"/>
</dbReference>
<keyword evidence="10" id="KW-0964">Secreted</keyword>
<dbReference type="InterPro" id="IPR041267">
    <property type="entry name" value="NLRP_HD2"/>
</dbReference>
<evidence type="ECO:0000256" key="18">
    <source>
        <dbReference type="ARBA" id="ARBA00023015"/>
    </source>
</evidence>
<evidence type="ECO:0000256" key="7">
    <source>
        <dbReference type="ARBA" id="ARBA00008665"/>
    </source>
</evidence>
<evidence type="ECO:0000256" key="14">
    <source>
        <dbReference type="ARBA" id="ARBA00022801"/>
    </source>
</evidence>
<evidence type="ECO:0000256" key="28">
    <source>
        <dbReference type="ARBA" id="ARBA00048778"/>
    </source>
</evidence>
<evidence type="ECO:0000313" key="31">
    <source>
        <dbReference type="EMBL" id="KAJ1159257.1"/>
    </source>
</evidence>
<dbReference type="SUPFAM" id="SSF52047">
    <property type="entry name" value="RNI-like"/>
    <property type="match status" value="2"/>
</dbReference>
<dbReference type="InterPro" id="IPR041075">
    <property type="entry name" value="NOD1/2_WH"/>
</dbReference>
<reference evidence="31" key="1">
    <citation type="journal article" date="2022" name="bioRxiv">
        <title>Sequencing and chromosome-scale assembly of the giantPleurodeles waltlgenome.</title>
        <authorList>
            <person name="Brown T."/>
            <person name="Elewa A."/>
            <person name="Iarovenko S."/>
            <person name="Subramanian E."/>
            <person name="Araus A.J."/>
            <person name="Petzold A."/>
            <person name="Susuki M."/>
            <person name="Suzuki K.-i.T."/>
            <person name="Hayashi T."/>
            <person name="Toyoda A."/>
            <person name="Oliveira C."/>
            <person name="Osipova E."/>
            <person name="Leigh N.D."/>
            <person name="Simon A."/>
            <person name="Yun M.H."/>
        </authorList>
    </citation>
    <scope>NUCLEOTIDE SEQUENCE</scope>
    <source>
        <strain evidence="31">20211129_DDA</strain>
        <tissue evidence="31">Liver</tissue>
    </source>
</reference>
<evidence type="ECO:0000256" key="25">
    <source>
        <dbReference type="ARBA" id="ARBA00023233"/>
    </source>
</evidence>
<evidence type="ECO:0000256" key="23">
    <source>
        <dbReference type="ARBA" id="ARBA00023198"/>
    </source>
</evidence>
<dbReference type="Pfam" id="PF02758">
    <property type="entry name" value="PYRIN"/>
    <property type="match status" value="1"/>
</dbReference>
<dbReference type="InterPro" id="IPR011029">
    <property type="entry name" value="DEATH-like_dom_sf"/>
</dbReference>
<feature type="domain" description="NACHT" evidence="30">
    <location>
        <begin position="223"/>
        <end position="416"/>
    </location>
</feature>
<keyword evidence="18" id="KW-0805">Transcription regulation</keyword>
<dbReference type="InterPro" id="IPR006553">
    <property type="entry name" value="Leu-rich_rpt_Cys-con_subtyp"/>
</dbReference>
<dbReference type="Proteomes" id="UP001066276">
    <property type="component" value="Chromosome 5"/>
</dbReference>
<dbReference type="GO" id="GO:0005815">
    <property type="term" value="C:microtubule organizing center"/>
    <property type="evidence" value="ECO:0007669"/>
    <property type="project" value="UniProtKB-SubCell"/>
</dbReference>
<dbReference type="InterPro" id="IPR007111">
    <property type="entry name" value="NACHT_NTPase"/>
</dbReference>
<keyword evidence="11" id="KW-0597">Phosphoprotein</keyword>
<feature type="region of interest" description="Disordered" evidence="29">
    <location>
        <begin position="1"/>
        <end position="22"/>
    </location>
</feature>
<comment type="caution">
    <text evidence="31">The sequence shown here is derived from an EMBL/GenBank/DDBJ whole genome shotgun (WGS) entry which is preliminary data.</text>
</comment>
<dbReference type="SMART" id="SM00368">
    <property type="entry name" value="LRR_RI"/>
    <property type="match status" value="12"/>
</dbReference>
<keyword evidence="24" id="KW-0206">Cytoskeleton</keyword>
<keyword evidence="19" id="KW-0333">Golgi apparatus</keyword>
<evidence type="ECO:0000256" key="20">
    <source>
        <dbReference type="ARBA" id="ARBA00023128"/>
    </source>
</evidence>
<dbReference type="Gene3D" id="3.40.50.300">
    <property type="entry name" value="P-loop containing nucleotide triphosphate hydrolases"/>
    <property type="match status" value="1"/>
</dbReference>
<evidence type="ECO:0000256" key="9">
    <source>
        <dbReference type="ARBA" id="ARBA00022499"/>
    </source>
</evidence>
<keyword evidence="20" id="KW-0496">Mitochondrion</keyword>
<dbReference type="InterPro" id="IPR001611">
    <property type="entry name" value="Leu-rich_rpt"/>
</dbReference>
<evidence type="ECO:0000256" key="5">
    <source>
        <dbReference type="ARBA" id="ARBA00004394"/>
    </source>
</evidence>
<evidence type="ECO:0000256" key="6">
    <source>
        <dbReference type="ARBA" id="ARBA00004613"/>
    </source>
</evidence>
<dbReference type="InterPro" id="IPR004020">
    <property type="entry name" value="DAPIN"/>
</dbReference>
<keyword evidence="9" id="KW-1017">Isopeptide bond</keyword>
<evidence type="ECO:0000256" key="15">
    <source>
        <dbReference type="ARBA" id="ARBA00022824"/>
    </source>
</evidence>
<evidence type="ECO:0000256" key="10">
    <source>
        <dbReference type="ARBA" id="ARBA00022525"/>
    </source>
</evidence>
<evidence type="ECO:0000256" key="27">
    <source>
        <dbReference type="ARBA" id="ARBA00045987"/>
    </source>
</evidence>
<dbReference type="SMART" id="SM00367">
    <property type="entry name" value="LRR_CC"/>
    <property type="match status" value="5"/>
</dbReference>
<name>A0AAV7S543_PLEWA</name>
<keyword evidence="23" id="KW-0395">Inflammatory response</keyword>
<comment type="subcellular location">
    <subcellularLocation>
        <location evidence="4">Cytoplasm</location>
        <location evidence="4">Cytoskeleton</location>
        <location evidence="4">Microtubule organizing center</location>
    </subcellularLocation>
    <subcellularLocation>
        <location evidence="3">Endoplasmic reticulum</location>
    </subcellularLocation>
    <subcellularLocation>
        <location evidence="5">Golgi apparatus membrane</location>
    </subcellularLocation>
    <subcellularLocation>
        <location evidence="1">Inflammasome</location>
    </subcellularLocation>
    <subcellularLocation>
        <location evidence="2">Mitochondrion</location>
    </subcellularLocation>
    <subcellularLocation>
        <location evidence="6">Secreted</location>
    </subcellularLocation>
</comment>
<dbReference type="Pfam" id="PF17776">
    <property type="entry name" value="NLRC4_HD2"/>
    <property type="match status" value="1"/>
</dbReference>
<keyword evidence="21" id="KW-0010">Activator</keyword>